<dbReference type="GO" id="GO:0016020">
    <property type="term" value="C:membrane"/>
    <property type="evidence" value="ECO:0007669"/>
    <property type="project" value="UniProtKB-SubCell"/>
</dbReference>
<feature type="region of interest" description="Disordered" evidence="8">
    <location>
        <begin position="337"/>
        <end position="367"/>
    </location>
</feature>
<dbReference type="InterPro" id="IPR039859">
    <property type="entry name" value="PFA4/ZDH16/20/ERF2-like"/>
</dbReference>
<dbReference type="PANTHER" id="PTHR22883:SF445">
    <property type="entry name" value="PALMITOYLTRANSFERASE"/>
    <property type="match status" value="1"/>
</dbReference>
<comment type="catalytic activity">
    <reaction evidence="7">
        <text>L-cysteinyl-[protein] + hexadecanoyl-CoA = S-hexadecanoyl-L-cysteinyl-[protein] + CoA</text>
        <dbReference type="Rhea" id="RHEA:36683"/>
        <dbReference type="Rhea" id="RHEA-COMP:10131"/>
        <dbReference type="Rhea" id="RHEA-COMP:11032"/>
        <dbReference type="ChEBI" id="CHEBI:29950"/>
        <dbReference type="ChEBI" id="CHEBI:57287"/>
        <dbReference type="ChEBI" id="CHEBI:57379"/>
        <dbReference type="ChEBI" id="CHEBI:74151"/>
        <dbReference type="EC" id="2.3.1.225"/>
    </reaction>
</comment>
<dbReference type="EMBL" id="HBEF01007873">
    <property type="protein sequence ID" value="CAD8332838.1"/>
    <property type="molecule type" value="Transcribed_RNA"/>
</dbReference>
<feature type="domain" description="Palmitoyltransferase DHHC" evidence="9">
    <location>
        <begin position="152"/>
        <end position="299"/>
    </location>
</feature>
<feature type="transmembrane region" description="Helical" evidence="7">
    <location>
        <begin position="74"/>
        <end position="95"/>
    </location>
</feature>
<evidence type="ECO:0000313" key="10">
    <source>
        <dbReference type="EMBL" id="CAD8332838.1"/>
    </source>
</evidence>
<comment type="subcellular location">
    <subcellularLocation>
        <location evidence="1">Membrane</location>
        <topology evidence="1">Multi-pass membrane protein</topology>
    </subcellularLocation>
</comment>
<reference evidence="10" key="1">
    <citation type="submission" date="2021-01" db="EMBL/GenBank/DDBJ databases">
        <authorList>
            <person name="Corre E."/>
            <person name="Pelletier E."/>
            <person name="Niang G."/>
            <person name="Scheremetjew M."/>
            <person name="Finn R."/>
            <person name="Kale V."/>
            <person name="Holt S."/>
            <person name="Cochrane G."/>
            <person name="Meng A."/>
            <person name="Brown T."/>
            <person name="Cohen L."/>
        </authorList>
    </citation>
    <scope>NUCLEOTIDE SEQUENCE</scope>
    <source>
        <strain evidence="10">CCMP3328</strain>
    </source>
</reference>
<keyword evidence="5 7" id="KW-0472">Membrane</keyword>
<dbReference type="PROSITE" id="PS50216">
    <property type="entry name" value="DHHC"/>
    <property type="match status" value="1"/>
</dbReference>
<evidence type="ECO:0000259" key="9">
    <source>
        <dbReference type="Pfam" id="PF01529"/>
    </source>
</evidence>
<keyword evidence="6 7" id="KW-0012">Acyltransferase</keyword>
<dbReference type="GO" id="GO:0019706">
    <property type="term" value="F:protein-cysteine S-palmitoyltransferase activity"/>
    <property type="evidence" value="ECO:0007669"/>
    <property type="project" value="UniProtKB-EC"/>
</dbReference>
<feature type="transmembrane region" description="Helical" evidence="7">
    <location>
        <begin position="198"/>
        <end position="222"/>
    </location>
</feature>
<keyword evidence="2 7" id="KW-0808">Transferase</keyword>
<dbReference type="GO" id="GO:0005783">
    <property type="term" value="C:endoplasmic reticulum"/>
    <property type="evidence" value="ECO:0007669"/>
    <property type="project" value="TreeGrafter"/>
</dbReference>
<gene>
    <name evidence="10" type="ORF">CAUS1442_LOCUS4939</name>
</gene>
<evidence type="ECO:0000256" key="7">
    <source>
        <dbReference type="RuleBase" id="RU079119"/>
    </source>
</evidence>
<feature type="compositionally biased region" description="Low complexity" evidence="8">
    <location>
        <begin position="347"/>
        <end position="367"/>
    </location>
</feature>
<evidence type="ECO:0000256" key="3">
    <source>
        <dbReference type="ARBA" id="ARBA00022692"/>
    </source>
</evidence>
<organism evidence="10">
    <name type="scientific">Craspedostauros australis</name>
    <dbReference type="NCBI Taxonomy" id="1486917"/>
    <lineage>
        <taxon>Eukaryota</taxon>
        <taxon>Sar</taxon>
        <taxon>Stramenopiles</taxon>
        <taxon>Ochrophyta</taxon>
        <taxon>Bacillariophyta</taxon>
        <taxon>Bacillariophyceae</taxon>
        <taxon>Bacillariophycidae</taxon>
        <taxon>Naviculales</taxon>
        <taxon>Naviculaceae</taxon>
        <taxon>Craspedostauros</taxon>
    </lineage>
</organism>
<sequence>MMGWNTYLAFILMLYVVTCSFVIYFCVIADPSTSEVAFFMTQTLPRTASQRFEQMFGKRMLRHVTSFLDRSMQLIYLAVVLGSWVVVFWYIYPWITESARVSNIHKYFGYIIFVSCFSSWRLACRSSPGIITASSFHRYEHYPYDNLLFVPNKKCDTTGLPRIARSKFDRLKYNQNVPRYDHFCGWVYNTIGEENYRWFLLFLAIHVAMCMYGTFVCGLLFWGEITEERLMELTFFDRATGETVRATYWIVSQYLFAKRMAESAVFIIMGVMSVALGAFFGYHFYITSKNRTTNEDGKWEDVKRWYKKQKKDYDEAVKNGLVEPAAAAQGDVMTAESTPEISDDDVTCTPGLGPGSSSSTSTGIAGTNSSLQTNVVQATTAVTKVQKAKNEQIYFDPGPLPKNLYDRGFVENWKEVLFPISLRNRSAKKSL</sequence>
<dbReference type="AlphaFoldDB" id="A0A7R9WTF7"/>
<dbReference type="PANTHER" id="PTHR22883">
    <property type="entry name" value="ZINC FINGER DHHC DOMAIN CONTAINING PROTEIN"/>
    <property type="match status" value="1"/>
</dbReference>
<accession>A0A7R9WTF7</accession>
<evidence type="ECO:0000256" key="4">
    <source>
        <dbReference type="ARBA" id="ARBA00022989"/>
    </source>
</evidence>
<proteinExistence type="inferred from homology"/>
<evidence type="ECO:0000256" key="6">
    <source>
        <dbReference type="ARBA" id="ARBA00023315"/>
    </source>
</evidence>
<feature type="transmembrane region" description="Helical" evidence="7">
    <location>
        <begin position="6"/>
        <end position="27"/>
    </location>
</feature>
<dbReference type="Pfam" id="PF01529">
    <property type="entry name" value="DHHC"/>
    <property type="match status" value="1"/>
</dbReference>
<comment type="domain">
    <text evidence="7">The DHHC domain is required for palmitoyltransferase activity.</text>
</comment>
<name>A0A7R9WTF7_9STRA</name>
<feature type="transmembrane region" description="Helical" evidence="7">
    <location>
        <begin position="264"/>
        <end position="285"/>
    </location>
</feature>
<dbReference type="GO" id="GO:0005794">
    <property type="term" value="C:Golgi apparatus"/>
    <property type="evidence" value="ECO:0007669"/>
    <property type="project" value="TreeGrafter"/>
</dbReference>
<protein>
    <recommendedName>
        <fullName evidence="7">Palmitoyltransferase</fullName>
        <ecNumber evidence="7">2.3.1.225</ecNumber>
    </recommendedName>
</protein>
<keyword evidence="3 7" id="KW-0812">Transmembrane</keyword>
<keyword evidence="4 7" id="KW-1133">Transmembrane helix</keyword>
<dbReference type="GO" id="GO:0006612">
    <property type="term" value="P:protein targeting to membrane"/>
    <property type="evidence" value="ECO:0007669"/>
    <property type="project" value="TreeGrafter"/>
</dbReference>
<evidence type="ECO:0000256" key="1">
    <source>
        <dbReference type="ARBA" id="ARBA00004141"/>
    </source>
</evidence>
<dbReference type="InterPro" id="IPR001594">
    <property type="entry name" value="Palmitoyltrfase_DHHC"/>
</dbReference>
<evidence type="ECO:0000256" key="2">
    <source>
        <dbReference type="ARBA" id="ARBA00022679"/>
    </source>
</evidence>
<evidence type="ECO:0000256" key="5">
    <source>
        <dbReference type="ARBA" id="ARBA00023136"/>
    </source>
</evidence>
<dbReference type="EC" id="2.3.1.225" evidence="7"/>
<comment type="similarity">
    <text evidence="7">Belongs to the DHHC palmitoyltransferase family.</text>
</comment>
<evidence type="ECO:0000256" key="8">
    <source>
        <dbReference type="SAM" id="MobiDB-lite"/>
    </source>
</evidence>